<dbReference type="GO" id="GO:0014069">
    <property type="term" value="C:postsynaptic density"/>
    <property type="evidence" value="ECO:0007669"/>
    <property type="project" value="TreeGrafter"/>
</dbReference>
<keyword evidence="6" id="KW-0524">Neurogenesis</keyword>
<feature type="region of interest" description="Disordered" evidence="13">
    <location>
        <begin position="550"/>
        <end position="570"/>
    </location>
</feature>
<evidence type="ECO:0000256" key="4">
    <source>
        <dbReference type="ARBA" id="ARBA00022553"/>
    </source>
</evidence>
<feature type="compositionally biased region" description="Basic and acidic residues" evidence="13">
    <location>
        <begin position="1033"/>
        <end position="1042"/>
    </location>
</feature>
<dbReference type="Gene3D" id="2.30.42.10">
    <property type="match status" value="1"/>
</dbReference>
<feature type="region of interest" description="Disordered" evidence="13">
    <location>
        <begin position="133"/>
        <end position="272"/>
    </location>
</feature>
<dbReference type="CDD" id="cd06790">
    <property type="entry name" value="PDZ_neurabin-like"/>
    <property type="match status" value="1"/>
</dbReference>
<gene>
    <name evidence="16" type="ORF">HOLleu_41241</name>
</gene>
<feature type="compositionally biased region" description="Basic and acidic residues" evidence="13">
    <location>
        <begin position="72"/>
        <end position="82"/>
    </location>
</feature>
<evidence type="ECO:0000256" key="7">
    <source>
        <dbReference type="ARBA" id="ARBA00023018"/>
    </source>
</evidence>
<dbReference type="OrthoDB" id="62701at2759"/>
<evidence type="ECO:0000256" key="9">
    <source>
        <dbReference type="ARBA" id="ARBA00023203"/>
    </source>
</evidence>
<dbReference type="GO" id="GO:0030425">
    <property type="term" value="C:dendrite"/>
    <property type="evidence" value="ECO:0007669"/>
    <property type="project" value="TreeGrafter"/>
</dbReference>
<feature type="region of interest" description="Disordered" evidence="13">
    <location>
        <begin position="1388"/>
        <end position="1409"/>
    </location>
</feature>
<evidence type="ECO:0000313" key="17">
    <source>
        <dbReference type="Proteomes" id="UP001152320"/>
    </source>
</evidence>
<dbReference type="GO" id="GO:0015629">
    <property type="term" value="C:actin cytoskeleton"/>
    <property type="evidence" value="ECO:0007669"/>
    <property type="project" value="TreeGrafter"/>
</dbReference>
<evidence type="ECO:0000256" key="1">
    <source>
        <dbReference type="ARBA" id="ARBA00004245"/>
    </source>
</evidence>
<evidence type="ECO:0000259" key="14">
    <source>
        <dbReference type="PROSITE" id="PS50105"/>
    </source>
</evidence>
<keyword evidence="7" id="KW-0770">Synapse</keyword>
<dbReference type="EMBL" id="JAIZAY010000023">
    <property type="protein sequence ID" value="KAJ8019591.1"/>
    <property type="molecule type" value="Genomic_DNA"/>
</dbReference>
<dbReference type="InterPro" id="IPR040645">
    <property type="entry name" value="Neurabin-1/2_PDZ"/>
</dbReference>
<name>A0A9Q0YIW9_HOLLE</name>
<evidence type="ECO:0000256" key="11">
    <source>
        <dbReference type="ARBA" id="ARBA00034103"/>
    </source>
</evidence>
<keyword evidence="4" id="KW-0597">Phosphoprotein</keyword>
<dbReference type="InterPro" id="IPR013761">
    <property type="entry name" value="SAM/pointed_sf"/>
</dbReference>
<feature type="domain" description="SAM" evidence="14">
    <location>
        <begin position="1318"/>
        <end position="1362"/>
    </location>
</feature>
<evidence type="ECO:0000313" key="16">
    <source>
        <dbReference type="EMBL" id="KAJ8019591.1"/>
    </source>
</evidence>
<dbReference type="SUPFAM" id="SSF47769">
    <property type="entry name" value="SAM/Pointed domain"/>
    <property type="match status" value="1"/>
</dbReference>
<feature type="compositionally biased region" description="Low complexity" evidence="13">
    <location>
        <begin position="450"/>
        <end position="462"/>
    </location>
</feature>
<dbReference type="SUPFAM" id="SSF50156">
    <property type="entry name" value="PDZ domain-like"/>
    <property type="match status" value="1"/>
</dbReference>
<feature type="compositionally biased region" description="Basic and acidic residues" evidence="13">
    <location>
        <begin position="1151"/>
        <end position="1162"/>
    </location>
</feature>
<evidence type="ECO:0000256" key="13">
    <source>
        <dbReference type="SAM" id="MobiDB-lite"/>
    </source>
</evidence>
<feature type="compositionally biased region" description="Basic and acidic residues" evidence="13">
    <location>
        <begin position="721"/>
        <end position="731"/>
    </location>
</feature>
<dbReference type="SMART" id="SM00228">
    <property type="entry name" value="PDZ"/>
    <property type="match status" value="1"/>
</dbReference>
<dbReference type="GO" id="GO:0005737">
    <property type="term" value="C:cytoplasm"/>
    <property type="evidence" value="ECO:0007669"/>
    <property type="project" value="TreeGrafter"/>
</dbReference>
<feature type="compositionally biased region" description="Polar residues" evidence="13">
    <location>
        <begin position="256"/>
        <end position="271"/>
    </location>
</feature>
<dbReference type="PROSITE" id="PS50106">
    <property type="entry name" value="PDZ"/>
    <property type="match status" value="1"/>
</dbReference>
<feature type="compositionally biased region" description="Basic residues" evidence="13">
    <location>
        <begin position="1400"/>
        <end position="1409"/>
    </location>
</feature>
<feature type="compositionally biased region" description="Polar residues" evidence="13">
    <location>
        <begin position="230"/>
        <end position="248"/>
    </location>
</feature>
<feature type="region of interest" description="Disordered" evidence="13">
    <location>
        <begin position="1"/>
        <end position="33"/>
    </location>
</feature>
<proteinExistence type="predicted"/>
<comment type="subcellular location">
    <subcellularLocation>
        <location evidence="1">Cytoplasm</location>
        <location evidence="1">Cytoskeleton</location>
    </subcellularLocation>
    <subcellularLocation>
        <location evidence="11">Synapse</location>
    </subcellularLocation>
</comment>
<evidence type="ECO:0000256" key="5">
    <source>
        <dbReference type="ARBA" id="ARBA00022782"/>
    </source>
</evidence>
<feature type="domain" description="PDZ" evidence="15">
    <location>
        <begin position="617"/>
        <end position="705"/>
    </location>
</feature>
<dbReference type="InterPro" id="IPR001478">
    <property type="entry name" value="PDZ"/>
</dbReference>
<keyword evidence="3" id="KW-0963">Cytoplasm</keyword>
<keyword evidence="10" id="KW-0206">Cytoskeleton</keyword>
<feature type="compositionally biased region" description="Polar residues" evidence="13">
    <location>
        <begin position="54"/>
        <end position="70"/>
    </location>
</feature>
<feature type="region of interest" description="Disordered" evidence="13">
    <location>
        <begin position="349"/>
        <end position="386"/>
    </location>
</feature>
<feature type="compositionally biased region" description="Acidic residues" evidence="13">
    <location>
        <begin position="751"/>
        <end position="764"/>
    </location>
</feature>
<evidence type="ECO:0000256" key="3">
    <source>
        <dbReference type="ARBA" id="ARBA00022490"/>
    </source>
</evidence>
<dbReference type="PANTHER" id="PTHR16154">
    <property type="entry name" value="NEURABIN"/>
    <property type="match status" value="1"/>
</dbReference>
<dbReference type="GO" id="GO:0007015">
    <property type="term" value="P:actin filament organization"/>
    <property type="evidence" value="ECO:0007669"/>
    <property type="project" value="TreeGrafter"/>
</dbReference>
<keyword evidence="8 12" id="KW-0175">Coiled coil</keyword>
<accession>A0A9Q0YIW9</accession>
<dbReference type="GO" id="GO:0031175">
    <property type="term" value="P:neuron projection development"/>
    <property type="evidence" value="ECO:0007669"/>
    <property type="project" value="TreeGrafter"/>
</dbReference>
<feature type="region of interest" description="Disordered" evidence="13">
    <location>
        <begin position="991"/>
        <end position="1303"/>
    </location>
</feature>
<feature type="region of interest" description="Disordered" evidence="13">
    <location>
        <begin position="445"/>
        <end position="478"/>
    </location>
</feature>
<evidence type="ECO:0000259" key="15">
    <source>
        <dbReference type="PROSITE" id="PS50106"/>
    </source>
</evidence>
<keyword evidence="2" id="KW-0217">Developmental protein</keyword>
<feature type="compositionally biased region" description="Basic and acidic residues" evidence="13">
    <location>
        <begin position="295"/>
        <end position="310"/>
    </location>
</feature>
<evidence type="ECO:0000256" key="8">
    <source>
        <dbReference type="ARBA" id="ARBA00023054"/>
    </source>
</evidence>
<feature type="compositionally biased region" description="Low complexity" evidence="13">
    <location>
        <begin position="1021"/>
        <end position="1030"/>
    </location>
</feature>
<dbReference type="Pfam" id="PF17817">
    <property type="entry name" value="PDZ_5"/>
    <property type="match status" value="1"/>
</dbReference>
<dbReference type="Proteomes" id="UP001152320">
    <property type="component" value="Chromosome 23"/>
</dbReference>
<comment type="caution">
    <text evidence="16">The sequence shown here is derived from an EMBL/GenBank/DDBJ whole genome shotgun (WGS) entry which is preliminary data.</text>
</comment>
<feature type="region of interest" description="Disordered" evidence="13">
    <location>
        <begin position="719"/>
        <end position="785"/>
    </location>
</feature>
<sequence>MAASPTRLSTMDGVVLQKPPSKEVHNTGLTPGTKVSKLRNLFEAVEDTKPVTMKASNVNSNKSPHSPSHVSHQKDKQGDHTRFIGRGQETNFNFDRISTDFSSTSSEDDSDSKDPHIRFAKAFKLFETNAAFKKNVGDRSPLTSPKRKYEPYSDRPPSPQKKVTTGKTDSSGGRSEDNRHSASDTSESLSKTDNSMEDVEMEDAEKRTSVGPISKVLEDFVSPTPVPSKFTPQQSQSSSEDPTMNLKSSFDKDATKSATTDRVSPRPTSETAIKAEVVVPEETAPVVYRPKYGSKRPELWKRRSIDEPEPYHPPSTSDIKHVPPPSKRLSASDIIKQDKDVDLAKVLGLETTTTNRSLEAKTSPEVRLDSSNAREETKNEPEVSSILETKAELGETDKDLLQHHHNSNSSTFNDSNVIMESVEKSKDSTTEEGVSVDDIQVTLSDSLPQEEVVTVTKTESVENPPVLQENPLEGPIHFEPEDKVQVGSINLFGGVTEETGDTDEDEDNHITTAPVERTKIFIGMTNDETGDTDEEDETQVTNGLGHWYEKPGLEEVSDDDTDKAGKPRKISFSSSPIKVFPTWSIDEYDRRNDDIDPVAASAEYELEKRVERMHQFPVTLVKGSEGLGLSIIGMGVGADAGLEKLGIFIKTITENGAAQRDGRIQVNDQIIEVDGNSLVGVSQAYAATILKNTKGDVQFLIGREKDVENSEVAQLISQSLEQDRQRQERHSKGSPFNKSDGDDQEGPLAEDSMDEDTSDTDEDGDRIIQGSYDFASPDSQDSDGVTSDVQYRVEIADLKVQLKEFELKAAQNETEIARLKIQVLQAQGWEKEEARLKEQVKTQDVRISELEVAIENLSADLKESRAAVNESKEQYAALEKKYHKAKKLIKELQEKKEELEEKDRLQTQIQLDKSETHQKEMERLQTRIHELERGLPISQKMTNGWSSVQDVQEIQSSSPDTEDGGIILLRQSIGPSVEDILDAQGGQVIIHDDSPEAPVAPIKTEKQDEGTKEDDYDSDSDVSGVEGSYSFGNDEREGKIDPEGQDFELNSVPATDPLDVSKEKSKIQLVTGEESMLSNRKLPSKALLDSRSRESLQSDQDGIVVESPVSPVSVNATYQQPRMQVGGPPNAGIKVLPDIPLNRRTKITSPDSDKGKGERAGEEEVELSLPSKPPTKDQKSDLPPAMPILRHDTEYPPPSGATLPSNAPLQNENQSQPTASTLSETPPSEDSALAGGVKSSFSSSGESSSSPAKNGSTEVNIRVSGDLGGSAGDMFSLMPGETGGKKKGKKGGKYNISGGKEESTKKSYYIDDRPVEEWNTTHVSQWLMGCNLEHYIAKFTAEGVNGPVLMQLDTPQLKQFGIPANDQKIFKKKVKELKAMVEKEKKAIAKEQKNREKQQKKAAKKMFQT</sequence>
<keyword evidence="17" id="KW-1185">Reference proteome</keyword>
<dbReference type="Pfam" id="PF00595">
    <property type="entry name" value="PDZ"/>
    <property type="match status" value="1"/>
</dbReference>
<dbReference type="CDD" id="cd09512">
    <property type="entry name" value="SAM_Neurabin-like"/>
    <property type="match status" value="1"/>
</dbReference>
<organism evidence="16 17">
    <name type="scientific">Holothuria leucospilota</name>
    <name type="common">Black long sea cucumber</name>
    <name type="synonym">Mertensiothuria leucospilota</name>
    <dbReference type="NCBI Taxonomy" id="206669"/>
    <lineage>
        <taxon>Eukaryota</taxon>
        <taxon>Metazoa</taxon>
        <taxon>Echinodermata</taxon>
        <taxon>Eleutherozoa</taxon>
        <taxon>Echinozoa</taxon>
        <taxon>Holothuroidea</taxon>
        <taxon>Aspidochirotacea</taxon>
        <taxon>Aspidochirotida</taxon>
        <taxon>Holothuriidae</taxon>
        <taxon>Holothuria</taxon>
    </lineage>
</organism>
<feature type="compositionally biased region" description="Low complexity" evidence="13">
    <location>
        <begin position="1239"/>
        <end position="1250"/>
    </location>
</feature>
<feature type="compositionally biased region" description="Basic and acidic residues" evidence="13">
    <location>
        <begin position="358"/>
        <end position="381"/>
    </location>
</feature>
<dbReference type="GO" id="GO:0051015">
    <property type="term" value="F:actin filament binding"/>
    <property type="evidence" value="ECO:0007669"/>
    <property type="project" value="TreeGrafter"/>
</dbReference>
<feature type="region of interest" description="Disordered" evidence="13">
    <location>
        <begin position="46"/>
        <end position="114"/>
    </location>
</feature>
<feature type="region of interest" description="Disordered" evidence="13">
    <location>
        <begin position="292"/>
        <end position="334"/>
    </location>
</feature>
<dbReference type="SMART" id="SM00454">
    <property type="entry name" value="SAM"/>
    <property type="match status" value="1"/>
</dbReference>
<feature type="compositionally biased region" description="Polar residues" evidence="13">
    <location>
        <begin position="183"/>
        <end position="193"/>
    </location>
</feature>
<evidence type="ECO:0000256" key="2">
    <source>
        <dbReference type="ARBA" id="ARBA00022473"/>
    </source>
</evidence>
<dbReference type="FunFam" id="2.30.42.10:FF:000010">
    <property type="entry name" value="Neurabin-1 isoform 1"/>
    <property type="match status" value="1"/>
</dbReference>
<dbReference type="Gene3D" id="1.10.150.50">
    <property type="entry name" value="Transcription Factor, Ets-1"/>
    <property type="match status" value="1"/>
</dbReference>
<dbReference type="GO" id="GO:0019722">
    <property type="term" value="P:calcium-mediated signaling"/>
    <property type="evidence" value="ECO:0007669"/>
    <property type="project" value="TreeGrafter"/>
</dbReference>
<dbReference type="InterPro" id="IPR036034">
    <property type="entry name" value="PDZ_sf"/>
</dbReference>
<dbReference type="InterPro" id="IPR043446">
    <property type="entry name" value="Neurabin-like"/>
</dbReference>
<dbReference type="Pfam" id="PF07647">
    <property type="entry name" value="SAM_2"/>
    <property type="match status" value="1"/>
</dbReference>
<dbReference type="PANTHER" id="PTHR16154:SF6">
    <property type="entry name" value="SPINOPHILIN, ISOFORM J"/>
    <property type="match status" value="1"/>
</dbReference>
<feature type="compositionally biased region" description="Polar residues" evidence="13">
    <location>
        <begin position="1202"/>
        <end position="1228"/>
    </location>
</feature>
<keyword evidence="9" id="KW-0009">Actin-binding</keyword>
<evidence type="ECO:0000256" key="12">
    <source>
        <dbReference type="SAM" id="Coils"/>
    </source>
</evidence>
<reference evidence="16" key="1">
    <citation type="submission" date="2021-10" db="EMBL/GenBank/DDBJ databases">
        <title>Tropical sea cucumber genome reveals ecological adaptation and Cuvierian tubules defense mechanism.</title>
        <authorList>
            <person name="Chen T."/>
        </authorList>
    </citation>
    <scope>NUCLEOTIDE SEQUENCE</scope>
    <source>
        <strain evidence="16">Nanhai2018</strain>
        <tissue evidence="16">Muscle</tissue>
    </source>
</reference>
<evidence type="ECO:0000256" key="10">
    <source>
        <dbReference type="ARBA" id="ARBA00023212"/>
    </source>
</evidence>
<dbReference type="PROSITE" id="PS50105">
    <property type="entry name" value="SAM_DOMAIN"/>
    <property type="match status" value="1"/>
</dbReference>
<dbReference type="InterPro" id="IPR001660">
    <property type="entry name" value="SAM"/>
</dbReference>
<keyword evidence="5" id="KW-0221">Differentiation</keyword>
<feature type="compositionally biased region" description="Polar residues" evidence="13">
    <location>
        <begin position="161"/>
        <end position="173"/>
    </location>
</feature>
<feature type="compositionally biased region" description="Basic and acidic residues" evidence="13">
    <location>
        <begin position="1388"/>
        <end position="1399"/>
    </location>
</feature>
<evidence type="ECO:0000256" key="6">
    <source>
        <dbReference type="ARBA" id="ARBA00022902"/>
    </source>
</evidence>
<feature type="compositionally biased region" description="Acidic residues" evidence="13">
    <location>
        <begin position="1011"/>
        <end position="1020"/>
    </location>
</feature>
<feature type="compositionally biased region" description="Low complexity" evidence="13">
    <location>
        <begin position="1104"/>
        <end position="1114"/>
    </location>
</feature>
<protein>
    <submittedName>
        <fullName evidence="16">Neurabin-1</fullName>
    </submittedName>
</protein>
<feature type="coiled-coil region" evidence="12">
    <location>
        <begin position="795"/>
        <end position="934"/>
    </location>
</feature>